<feature type="region of interest" description="Disordered" evidence="4">
    <location>
        <begin position="1"/>
        <end position="26"/>
    </location>
</feature>
<comment type="caution">
    <text evidence="6">The sequence shown here is derived from an EMBL/GenBank/DDBJ whole genome shotgun (WGS) entry which is preliminary data.</text>
</comment>
<dbReference type="PROSITE" id="PS00018">
    <property type="entry name" value="EF_HAND_1"/>
    <property type="match status" value="3"/>
</dbReference>
<keyword evidence="7" id="KW-1185">Reference proteome</keyword>
<dbReference type="InterPro" id="IPR002048">
    <property type="entry name" value="EF_hand_dom"/>
</dbReference>
<feature type="compositionally biased region" description="Low complexity" evidence="4">
    <location>
        <begin position="11"/>
        <end position="26"/>
    </location>
</feature>
<keyword evidence="3" id="KW-0106">Calcium</keyword>
<evidence type="ECO:0000259" key="5">
    <source>
        <dbReference type="PROSITE" id="PS50222"/>
    </source>
</evidence>
<dbReference type="STRING" id="158441.A0A226E4B3"/>
<evidence type="ECO:0000313" key="6">
    <source>
        <dbReference type="EMBL" id="OXA51817.1"/>
    </source>
</evidence>
<evidence type="ECO:0000313" key="7">
    <source>
        <dbReference type="Proteomes" id="UP000198287"/>
    </source>
</evidence>
<dbReference type="FunFam" id="1.10.238.10:FF:000181">
    <property type="entry name" value="CALML5 isoform 1"/>
    <property type="match status" value="1"/>
</dbReference>
<feature type="domain" description="EF-hand" evidence="5">
    <location>
        <begin position="131"/>
        <end position="166"/>
    </location>
</feature>
<evidence type="ECO:0000256" key="2">
    <source>
        <dbReference type="ARBA" id="ARBA00022737"/>
    </source>
</evidence>
<dbReference type="InterPro" id="IPR011992">
    <property type="entry name" value="EF-hand-dom_pair"/>
</dbReference>
<dbReference type="SMART" id="SM00054">
    <property type="entry name" value="EFh"/>
    <property type="match status" value="4"/>
</dbReference>
<evidence type="ECO:0000256" key="4">
    <source>
        <dbReference type="SAM" id="MobiDB-lite"/>
    </source>
</evidence>
<dbReference type="CDD" id="cd00051">
    <property type="entry name" value="EFh"/>
    <property type="match status" value="1"/>
</dbReference>
<dbReference type="PROSITE" id="PS50222">
    <property type="entry name" value="EF_HAND_2"/>
    <property type="match status" value="3"/>
</dbReference>
<keyword evidence="1" id="KW-0479">Metal-binding</keyword>
<dbReference type="InterPro" id="IPR050145">
    <property type="entry name" value="Centrin_CML-like"/>
</dbReference>
<dbReference type="PANTHER" id="PTHR23050">
    <property type="entry name" value="CALCIUM BINDING PROTEIN"/>
    <property type="match status" value="1"/>
</dbReference>
<evidence type="ECO:0000256" key="3">
    <source>
        <dbReference type="ARBA" id="ARBA00022837"/>
    </source>
</evidence>
<keyword evidence="2" id="KW-0677">Repeat</keyword>
<dbReference type="Gene3D" id="1.10.238.10">
    <property type="entry name" value="EF-hand"/>
    <property type="match status" value="1"/>
</dbReference>
<sequence length="198" mass="21745">MSAKSKSKPLTKAPAPTKASVATKTVTKAPTKTTAANLISRSLSKESYASLNSDGVEELRVAFNMLDRNKDGQLSVSELQAMLKTFAIEVPDELVLDLFHRCSHTGSGELTELEFLEFVSTHLTDDGPAGTTEDDLMAAFHVFDKDNNGFITRDELKTAMELMGEELTDEDIDNMIAMADLNKDGKIDYEEFTRLLSS</sequence>
<dbReference type="EMBL" id="LNIX01000007">
    <property type="protein sequence ID" value="OXA51817.1"/>
    <property type="molecule type" value="Genomic_DNA"/>
</dbReference>
<dbReference type="OMA" id="QHEDNAS"/>
<dbReference type="InterPro" id="IPR018247">
    <property type="entry name" value="EF_Hand_1_Ca_BS"/>
</dbReference>
<feature type="domain" description="EF-hand" evidence="5">
    <location>
        <begin position="167"/>
        <end position="198"/>
    </location>
</feature>
<name>A0A226E4B3_FOLCA</name>
<proteinExistence type="predicted"/>
<reference evidence="6 7" key="1">
    <citation type="submission" date="2015-12" db="EMBL/GenBank/DDBJ databases">
        <title>The genome of Folsomia candida.</title>
        <authorList>
            <person name="Faddeeva A."/>
            <person name="Derks M.F."/>
            <person name="Anvar Y."/>
            <person name="Smit S."/>
            <person name="Van Straalen N."/>
            <person name="Roelofs D."/>
        </authorList>
    </citation>
    <scope>NUCLEOTIDE SEQUENCE [LARGE SCALE GENOMIC DNA]</scope>
    <source>
        <strain evidence="6 7">VU population</strain>
        <tissue evidence="6">Whole body</tissue>
    </source>
</reference>
<dbReference type="OrthoDB" id="26525at2759"/>
<dbReference type="AlphaFoldDB" id="A0A226E4B3"/>
<protein>
    <submittedName>
        <fullName evidence="6">Putative calmodulin-like protein 6</fullName>
    </submittedName>
</protein>
<dbReference type="Pfam" id="PF13499">
    <property type="entry name" value="EF-hand_7"/>
    <property type="match status" value="2"/>
</dbReference>
<evidence type="ECO:0000256" key="1">
    <source>
        <dbReference type="ARBA" id="ARBA00022723"/>
    </source>
</evidence>
<dbReference type="Proteomes" id="UP000198287">
    <property type="component" value="Unassembled WGS sequence"/>
</dbReference>
<dbReference type="GO" id="GO:0005509">
    <property type="term" value="F:calcium ion binding"/>
    <property type="evidence" value="ECO:0007669"/>
    <property type="project" value="InterPro"/>
</dbReference>
<feature type="domain" description="EF-hand" evidence="5">
    <location>
        <begin position="54"/>
        <end position="89"/>
    </location>
</feature>
<gene>
    <name evidence="6" type="ORF">Fcan01_13601</name>
</gene>
<accession>A0A226E4B3</accession>
<organism evidence="6 7">
    <name type="scientific">Folsomia candida</name>
    <name type="common">Springtail</name>
    <dbReference type="NCBI Taxonomy" id="158441"/>
    <lineage>
        <taxon>Eukaryota</taxon>
        <taxon>Metazoa</taxon>
        <taxon>Ecdysozoa</taxon>
        <taxon>Arthropoda</taxon>
        <taxon>Hexapoda</taxon>
        <taxon>Collembola</taxon>
        <taxon>Entomobryomorpha</taxon>
        <taxon>Isotomoidea</taxon>
        <taxon>Isotomidae</taxon>
        <taxon>Proisotominae</taxon>
        <taxon>Folsomia</taxon>
    </lineage>
</organism>
<dbReference type="SUPFAM" id="SSF47473">
    <property type="entry name" value="EF-hand"/>
    <property type="match status" value="1"/>
</dbReference>